<evidence type="ECO:0000256" key="1">
    <source>
        <dbReference type="SAM" id="MobiDB-lite"/>
    </source>
</evidence>
<proteinExistence type="predicted"/>
<name>A0A6L2K9W8_TANCI</name>
<sequence length="546" mass="60480">MQIAQPGMNMDQDRQMLMVEDNVRNQFRPNAVHNVRNQVAQNVVQNPGIQIVENMNGLSVVSKITNKYGNRNVVTAPAKGNGNGINSNPIRCYNCRGEGASNFPVKQRKRDAAYLHQQLQIAQEEEAGIQSTQEEFKFMAAADASKEAERVKANCILENNLQQSSTSDTQSDKAPISDSDGLAEVHLSKNCYDNDIFNMFTQEEQYTELLEPISEPHQVPQNDSNVNSEDTTSGTSENTKFAKQSILGKPPSSSRPRLYAVTPLPKSMIFLKGRQLCANKHVKASVRTKPITVLQSHVITIKDVNSITNGFSPKNVESTTRTRRPQPRNNLKIDKVPFKSKSSCLSTKLHKIEENHKSLQSSNYPDHTSSECNNMKLAIRNEKSEVICATCKQCLITANHHDCVLQYVNGMKSSKKNQSANVSKSANQKKHKANVKKANNSGSKESLASPSKPRSFLRWLPTGRIFYLCGKITSSSNTKSESDTSSWKVYSVICSTNYSNGENQVVSKSTTVTIADAFDKRQQQQDSTSSTSTLATTITADGIFDL</sequence>
<feature type="compositionally biased region" description="Polar residues" evidence="1">
    <location>
        <begin position="219"/>
        <end position="242"/>
    </location>
</feature>
<gene>
    <name evidence="2" type="ORF">Tci_017727</name>
</gene>
<protein>
    <recommendedName>
        <fullName evidence="3">Gag-Pol polyprotein</fullName>
    </recommendedName>
</protein>
<feature type="region of interest" description="Disordered" evidence="1">
    <location>
        <begin position="216"/>
        <end position="254"/>
    </location>
</feature>
<feature type="compositionally biased region" description="Polar residues" evidence="1">
    <location>
        <begin position="416"/>
        <end position="425"/>
    </location>
</feature>
<reference evidence="2" key="1">
    <citation type="journal article" date="2019" name="Sci. Rep.">
        <title>Draft genome of Tanacetum cinerariifolium, the natural source of mosquito coil.</title>
        <authorList>
            <person name="Yamashiro T."/>
            <person name="Shiraishi A."/>
            <person name="Satake H."/>
            <person name="Nakayama K."/>
        </authorList>
    </citation>
    <scope>NUCLEOTIDE SEQUENCE</scope>
</reference>
<dbReference type="EMBL" id="BKCJ010002029">
    <property type="protein sequence ID" value="GEU45749.1"/>
    <property type="molecule type" value="Genomic_DNA"/>
</dbReference>
<accession>A0A6L2K9W8</accession>
<evidence type="ECO:0008006" key="3">
    <source>
        <dbReference type="Google" id="ProtNLM"/>
    </source>
</evidence>
<dbReference type="AlphaFoldDB" id="A0A6L2K9W8"/>
<feature type="region of interest" description="Disordered" evidence="1">
    <location>
        <begin position="414"/>
        <end position="453"/>
    </location>
</feature>
<comment type="caution">
    <text evidence="2">The sequence shown here is derived from an EMBL/GenBank/DDBJ whole genome shotgun (WGS) entry which is preliminary data.</text>
</comment>
<evidence type="ECO:0000313" key="2">
    <source>
        <dbReference type="EMBL" id="GEU45749.1"/>
    </source>
</evidence>
<organism evidence="2">
    <name type="scientific">Tanacetum cinerariifolium</name>
    <name type="common">Dalmatian daisy</name>
    <name type="synonym">Chrysanthemum cinerariifolium</name>
    <dbReference type="NCBI Taxonomy" id="118510"/>
    <lineage>
        <taxon>Eukaryota</taxon>
        <taxon>Viridiplantae</taxon>
        <taxon>Streptophyta</taxon>
        <taxon>Embryophyta</taxon>
        <taxon>Tracheophyta</taxon>
        <taxon>Spermatophyta</taxon>
        <taxon>Magnoliopsida</taxon>
        <taxon>eudicotyledons</taxon>
        <taxon>Gunneridae</taxon>
        <taxon>Pentapetalae</taxon>
        <taxon>asterids</taxon>
        <taxon>campanulids</taxon>
        <taxon>Asterales</taxon>
        <taxon>Asteraceae</taxon>
        <taxon>Asteroideae</taxon>
        <taxon>Anthemideae</taxon>
        <taxon>Anthemidinae</taxon>
        <taxon>Tanacetum</taxon>
    </lineage>
</organism>